<dbReference type="GO" id="GO:0006302">
    <property type="term" value="P:double-strand break repair"/>
    <property type="evidence" value="ECO:0007669"/>
    <property type="project" value="TreeGrafter"/>
</dbReference>
<name>A0A4Z1BCV6_9FLAO</name>
<dbReference type="GO" id="GO:0000731">
    <property type="term" value="P:DNA synthesis involved in DNA repair"/>
    <property type="evidence" value="ECO:0007669"/>
    <property type="project" value="TreeGrafter"/>
</dbReference>
<organism evidence="2 3">
    <name type="scientific">Empedobacter tilapiae</name>
    <dbReference type="NCBI Taxonomy" id="2491114"/>
    <lineage>
        <taxon>Bacteria</taxon>
        <taxon>Pseudomonadati</taxon>
        <taxon>Bacteroidota</taxon>
        <taxon>Flavobacteriia</taxon>
        <taxon>Flavobacteriales</taxon>
        <taxon>Weeksellaceae</taxon>
        <taxon>Empedobacter</taxon>
    </lineage>
</organism>
<dbReference type="EMBL" id="SRPE01000007">
    <property type="protein sequence ID" value="TGN26454.1"/>
    <property type="molecule type" value="Genomic_DNA"/>
</dbReference>
<dbReference type="RefSeq" id="WP_135835956.1">
    <property type="nucleotide sequence ID" value="NZ_SRPE01000007.1"/>
</dbReference>
<dbReference type="PANTHER" id="PTHR32182">
    <property type="entry name" value="DNA REPLICATION AND REPAIR PROTEIN RECF"/>
    <property type="match status" value="1"/>
</dbReference>
<dbReference type="NCBIfam" id="TIGR04435">
    <property type="entry name" value="restrict_AAA_1"/>
    <property type="match status" value="1"/>
</dbReference>
<dbReference type="InterPro" id="IPR030974">
    <property type="entry name" value="Restrict_AAA"/>
</dbReference>
<feature type="domain" description="ATPase AAA-type core" evidence="1">
    <location>
        <begin position="326"/>
        <end position="444"/>
    </location>
</feature>
<evidence type="ECO:0000259" key="1">
    <source>
        <dbReference type="Pfam" id="PF13304"/>
    </source>
</evidence>
<evidence type="ECO:0000313" key="3">
    <source>
        <dbReference type="Proteomes" id="UP000297998"/>
    </source>
</evidence>
<dbReference type="GO" id="GO:0016887">
    <property type="term" value="F:ATP hydrolysis activity"/>
    <property type="evidence" value="ECO:0007669"/>
    <property type="project" value="InterPro"/>
</dbReference>
<dbReference type="GO" id="GO:0005524">
    <property type="term" value="F:ATP binding"/>
    <property type="evidence" value="ECO:0007669"/>
    <property type="project" value="InterPro"/>
</dbReference>
<dbReference type="InterPro" id="IPR003959">
    <property type="entry name" value="ATPase_AAA_core"/>
</dbReference>
<gene>
    <name evidence="2" type="ORF">E4J94_11550</name>
</gene>
<protein>
    <submittedName>
        <fullName evidence="2">Restriction system-associated AAA family ATPase</fullName>
    </submittedName>
</protein>
<comment type="caution">
    <text evidence="2">The sequence shown here is derived from an EMBL/GenBank/DDBJ whole genome shotgun (WGS) entry which is preliminary data.</text>
</comment>
<dbReference type="OrthoDB" id="9815944at2"/>
<dbReference type="Pfam" id="PF13304">
    <property type="entry name" value="AAA_21"/>
    <property type="match status" value="1"/>
</dbReference>
<dbReference type="SUPFAM" id="SSF52540">
    <property type="entry name" value="P-loop containing nucleoside triphosphate hydrolases"/>
    <property type="match status" value="1"/>
</dbReference>
<dbReference type="Gene3D" id="3.40.50.300">
    <property type="entry name" value="P-loop containing nucleotide triphosphate hydrolases"/>
    <property type="match status" value="1"/>
</dbReference>
<reference evidence="2 3" key="1">
    <citation type="submission" date="2019-03" db="EMBL/GenBank/DDBJ databases">
        <title>Empedobacter tilapiae sp. nov., isolated from an intestine of Nile tilapia Oreochromis niloticus.</title>
        <authorList>
            <person name="Kim Y.-O."/>
            <person name="Yoon J.-H."/>
        </authorList>
    </citation>
    <scope>NUCLEOTIDE SEQUENCE [LARGE SCALE GENOMIC DNA]</scope>
    <source>
        <strain evidence="2 3">MRS2</strain>
    </source>
</reference>
<evidence type="ECO:0000313" key="2">
    <source>
        <dbReference type="EMBL" id="TGN26454.1"/>
    </source>
</evidence>
<dbReference type="Proteomes" id="UP000297998">
    <property type="component" value="Unassembled WGS sequence"/>
</dbReference>
<dbReference type="AlphaFoldDB" id="A0A4Z1BCV6"/>
<dbReference type="PANTHER" id="PTHR32182:SF25">
    <property type="entry name" value="SLR1056 PROTEIN"/>
    <property type="match status" value="1"/>
</dbReference>
<proteinExistence type="predicted"/>
<keyword evidence="3" id="KW-1185">Reference proteome</keyword>
<accession>A0A4Z1BCV6</accession>
<dbReference type="InterPro" id="IPR027417">
    <property type="entry name" value="P-loop_NTPase"/>
</dbReference>
<sequence>MKLLRVKILGQNFRSLPANVDYVFNDTLTENKLSTKVFAGLNGSGKSNFLELIAEIFYYLERFSLEKTSKDYKKNKNIGFEIEYVIANKDIISHKKRFSLLDDTIDADIHVRIIKQLDELPEFSYSSYGDTKFVRLDNTIGQLLPTHIIAYTSGQNELLSNAFIRIRYHYFNETQNLSNSLFDRRMYFIDEESNYSIFVANMLLGKEKPLTYLKKIFGVEDLYSFRITVNYKTRNKGDEQLLKTKIGLLEPLKACASSWKNDIVNKVLVLDFVVNEATHQAFKHYYKSAFKLFQVFYELQSLNLLVDKQDVRKFVVNASKVLNVSDELSKPDPSDLIFRIEKIRIKKVPKKITEKDNNKPIYYKALSDGEHQLNEVIGSVMMMENEGSLFLMDEPDTHFNPKWRAKMVTMLNQVSGNEYDVKGNPEKIRQHEIIMTTHSPFIISDNQKEDVYKFEREIISQKDINDPEIEHHFEKLNLKNPEYQTYGSSVGFVLETIFDRDLTISDYSNEELNDLKASIKTLEDVKRVKKELLKFGESIEKFDAYNYLMIKEKELKSEKDAD</sequence>